<feature type="compositionally biased region" description="Low complexity" evidence="1">
    <location>
        <begin position="156"/>
        <end position="167"/>
    </location>
</feature>
<feature type="transmembrane region" description="Helical" evidence="2">
    <location>
        <begin position="30"/>
        <end position="49"/>
    </location>
</feature>
<sequence>MSLPHISIAYPRWIRRYVDRDYLDLSPSRVLPMAVLLVYGVAVGLVFNTGIDHPYDKLQHLVFFGLLTLAIHALFCCRLRISAGEAMLAGLAGEGVQALTPHHQASLLDVAANSVGVAIVVAAIMLVRAETRIAEEEAVASEGGPAPGQSAAGVLVSSSSVSPSSSS</sequence>
<dbReference type="AlphaFoldDB" id="A0A838XX09"/>
<proteinExistence type="predicted"/>
<gene>
    <name evidence="3" type="ORF">H1W37_07930</name>
</gene>
<evidence type="ECO:0000313" key="3">
    <source>
        <dbReference type="EMBL" id="MBA4611574.1"/>
    </source>
</evidence>
<feature type="transmembrane region" description="Helical" evidence="2">
    <location>
        <begin position="61"/>
        <end position="81"/>
    </location>
</feature>
<dbReference type="EMBL" id="JACEON010000005">
    <property type="protein sequence ID" value="MBA4611574.1"/>
    <property type="molecule type" value="Genomic_DNA"/>
</dbReference>
<accession>A0A838XX09</accession>
<keyword evidence="2" id="KW-0472">Membrane</keyword>
<reference evidence="3 4" key="1">
    <citation type="submission" date="2020-07" db="EMBL/GenBank/DDBJ databases">
        <authorList>
            <person name="Li M."/>
        </authorList>
    </citation>
    <scope>NUCLEOTIDE SEQUENCE [LARGE SCALE GENOMIC DNA]</scope>
    <source>
        <strain evidence="3 4">DSM 23284</strain>
    </source>
</reference>
<keyword evidence="2" id="KW-0812">Transmembrane</keyword>
<feature type="transmembrane region" description="Helical" evidence="2">
    <location>
        <begin position="110"/>
        <end position="127"/>
    </location>
</feature>
<organism evidence="3 4">
    <name type="scientific">Stappia taiwanensis</name>
    <dbReference type="NCBI Taxonomy" id="992267"/>
    <lineage>
        <taxon>Bacteria</taxon>
        <taxon>Pseudomonadati</taxon>
        <taxon>Pseudomonadota</taxon>
        <taxon>Alphaproteobacteria</taxon>
        <taxon>Hyphomicrobiales</taxon>
        <taxon>Stappiaceae</taxon>
        <taxon>Stappia</taxon>
    </lineage>
</organism>
<dbReference type="RefSeq" id="WP_181759758.1">
    <property type="nucleotide sequence ID" value="NZ_BMCR01000006.1"/>
</dbReference>
<name>A0A838XX09_9HYPH</name>
<keyword evidence="2" id="KW-1133">Transmembrane helix</keyword>
<comment type="caution">
    <text evidence="3">The sequence shown here is derived from an EMBL/GenBank/DDBJ whole genome shotgun (WGS) entry which is preliminary data.</text>
</comment>
<protein>
    <submittedName>
        <fullName evidence="3">Antibiotic resistance protein VanZ</fullName>
    </submittedName>
</protein>
<dbReference type="Proteomes" id="UP000559404">
    <property type="component" value="Unassembled WGS sequence"/>
</dbReference>
<keyword evidence="4" id="KW-1185">Reference proteome</keyword>
<evidence type="ECO:0000256" key="2">
    <source>
        <dbReference type="SAM" id="Phobius"/>
    </source>
</evidence>
<evidence type="ECO:0000313" key="4">
    <source>
        <dbReference type="Proteomes" id="UP000559404"/>
    </source>
</evidence>
<feature type="region of interest" description="Disordered" evidence="1">
    <location>
        <begin position="137"/>
        <end position="167"/>
    </location>
</feature>
<reference evidence="3 4" key="2">
    <citation type="submission" date="2020-08" db="EMBL/GenBank/DDBJ databases">
        <title>Stappia taiwanensis sp. nov., isolated from a coastal thermal spring.</title>
        <authorList>
            <person name="Kampfer P."/>
        </authorList>
    </citation>
    <scope>NUCLEOTIDE SEQUENCE [LARGE SCALE GENOMIC DNA]</scope>
    <source>
        <strain evidence="3 4">DSM 23284</strain>
    </source>
</reference>
<evidence type="ECO:0000256" key="1">
    <source>
        <dbReference type="SAM" id="MobiDB-lite"/>
    </source>
</evidence>